<feature type="domain" description="HMA" evidence="7">
    <location>
        <begin position="10"/>
        <end position="67"/>
    </location>
</feature>
<evidence type="ECO:0000256" key="2">
    <source>
        <dbReference type="ARBA" id="ARBA00003917"/>
    </source>
</evidence>
<dbReference type="Pfam" id="PF00403">
    <property type="entry name" value="HMA"/>
    <property type="match status" value="1"/>
</dbReference>
<proteinExistence type="inferred from homology"/>
<dbReference type="OrthoDB" id="666972at2759"/>
<comment type="similarity">
    <text evidence="4">Belongs to the CCS1 family.</text>
</comment>
<comment type="cofactor">
    <cofactor evidence="1">
        <name>Cu(2+)</name>
        <dbReference type="ChEBI" id="CHEBI:29036"/>
    </cofactor>
</comment>
<dbReference type="KEGG" id="uvi:66068668"/>
<evidence type="ECO:0000256" key="1">
    <source>
        <dbReference type="ARBA" id="ARBA00001973"/>
    </source>
</evidence>
<comment type="subcellular location">
    <subcellularLocation>
        <location evidence="3">Cytoplasm</location>
    </subcellularLocation>
</comment>
<dbReference type="Gene3D" id="2.60.40.200">
    <property type="entry name" value="Superoxide dismutase, copper/zinc binding domain"/>
    <property type="match status" value="1"/>
</dbReference>
<dbReference type="Gene3D" id="3.30.70.100">
    <property type="match status" value="1"/>
</dbReference>
<keyword evidence="9" id="KW-1185">Reference proteome</keyword>
<dbReference type="GO" id="GO:0006801">
    <property type="term" value="P:superoxide metabolic process"/>
    <property type="evidence" value="ECO:0007669"/>
    <property type="project" value="InterPro"/>
</dbReference>
<dbReference type="InterPro" id="IPR036423">
    <property type="entry name" value="SOD-like_Cu/Zn_dom_sf"/>
</dbReference>
<evidence type="ECO:0000259" key="7">
    <source>
        <dbReference type="Pfam" id="PF00403"/>
    </source>
</evidence>
<reference evidence="8" key="1">
    <citation type="submission" date="2020-03" db="EMBL/GenBank/DDBJ databases">
        <title>A mixture of massive structural variations and highly conserved coding sequences in Ustilaginoidea virens genome.</title>
        <authorList>
            <person name="Zhang K."/>
            <person name="Zhao Z."/>
            <person name="Zhang Z."/>
            <person name="Li Y."/>
            <person name="Hsiang T."/>
            <person name="Sun W."/>
        </authorList>
    </citation>
    <scope>NUCLEOTIDE SEQUENCE</scope>
    <source>
        <strain evidence="8">UV-8b</strain>
    </source>
</reference>
<evidence type="ECO:0000313" key="8">
    <source>
        <dbReference type="EMBL" id="QUC23650.1"/>
    </source>
</evidence>
<dbReference type="InterPro" id="IPR006121">
    <property type="entry name" value="HMA_dom"/>
</dbReference>
<evidence type="ECO:0000256" key="5">
    <source>
        <dbReference type="ARBA" id="ARBA00016103"/>
    </source>
</evidence>
<protein>
    <recommendedName>
        <fullName evidence="5">Superoxide dismutase 1 copper chaperone</fullName>
    </recommendedName>
</protein>
<name>A0A8E5HXU9_USTVR</name>
<dbReference type="GeneID" id="66068668"/>
<keyword evidence="6" id="KW-0963">Cytoplasm</keyword>
<dbReference type="AlphaFoldDB" id="A0A8E5HXU9"/>
<accession>A0A8E5HXU9</accession>
<dbReference type="Proteomes" id="UP000027002">
    <property type="component" value="Chromosome 7"/>
</dbReference>
<organism evidence="8 9">
    <name type="scientific">Ustilaginoidea virens</name>
    <name type="common">Rice false smut fungus</name>
    <name type="synonym">Villosiclava virens</name>
    <dbReference type="NCBI Taxonomy" id="1159556"/>
    <lineage>
        <taxon>Eukaryota</taxon>
        <taxon>Fungi</taxon>
        <taxon>Dikarya</taxon>
        <taxon>Ascomycota</taxon>
        <taxon>Pezizomycotina</taxon>
        <taxon>Sordariomycetes</taxon>
        <taxon>Hypocreomycetidae</taxon>
        <taxon>Hypocreales</taxon>
        <taxon>Clavicipitaceae</taxon>
        <taxon>Ustilaginoidea</taxon>
    </lineage>
</organism>
<evidence type="ECO:0000256" key="6">
    <source>
        <dbReference type="ARBA" id="ARBA00022490"/>
    </source>
</evidence>
<gene>
    <name evidence="8" type="ORF">UV8b_07891</name>
</gene>
<evidence type="ECO:0000313" key="9">
    <source>
        <dbReference type="Proteomes" id="UP000027002"/>
    </source>
</evidence>
<evidence type="ECO:0000256" key="4">
    <source>
        <dbReference type="ARBA" id="ARBA00010636"/>
    </source>
</evidence>
<dbReference type="RefSeq" id="XP_043001323.1">
    <property type="nucleotide sequence ID" value="XM_043145388.1"/>
</dbReference>
<dbReference type="EMBL" id="CP072759">
    <property type="protein sequence ID" value="QUC23650.1"/>
    <property type="molecule type" value="Genomic_DNA"/>
</dbReference>
<dbReference type="CDD" id="cd00371">
    <property type="entry name" value="HMA"/>
    <property type="match status" value="1"/>
</dbReference>
<dbReference type="InterPro" id="IPR024134">
    <property type="entry name" value="SOD_Cu/Zn_/chaperone"/>
</dbReference>
<dbReference type="PANTHER" id="PTHR10003">
    <property type="entry name" value="SUPEROXIDE DISMUTASE CU-ZN -RELATED"/>
    <property type="match status" value="1"/>
</dbReference>
<dbReference type="SUPFAM" id="SSF55008">
    <property type="entry name" value="HMA, heavy metal-associated domain"/>
    <property type="match status" value="1"/>
</dbReference>
<evidence type="ECO:0000256" key="3">
    <source>
        <dbReference type="ARBA" id="ARBA00004496"/>
    </source>
</evidence>
<dbReference type="GO" id="GO:0005507">
    <property type="term" value="F:copper ion binding"/>
    <property type="evidence" value="ECO:0007669"/>
    <property type="project" value="InterPro"/>
</dbReference>
<dbReference type="InterPro" id="IPR036163">
    <property type="entry name" value="HMA_dom_sf"/>
</dbReference>
<dbReference type="GO" id="GO:0005737">
    <property type="term" value="C:cytoplasm"/>
    <property type="evidence" value="ECO:0007669"/>
    <property type="project" value="UniProtKB-SubCell"/>
</dbReference>
<comment type="function">
    <text evidence="2">Destroys radicals which are normally produced within the cells and which are toxic to biological systems.</text>
</comment>
<dbReference type="SUPFAM" id="SSF49329">
    <property type="entry name" value="Cu,Zn superoxide dismutase-like"/>
    <property type="match status" value="1"/>
</dbReference>
<sequence length="275" mass="29340">MTVHRSFQTVFAVPLSCDGCITAVSDEIRKIGGITKIEGNLEDQVISVEGSAAPSAIVEAIQATGKDAILRGSGASDSAAVSILETFSDSSETYTDSQQREVRGLARLVQVHPDRTLVDLTVRGVAPGRYYATIRELGDLKDGVESTGKVWSEGGANAKGNLGAVEVNEHGRGGIFVDLAFQIWEVIGRAMVLTKQDETTGPLKNDDHTVLGVIARSAGVWGNDKTVCSCTGKTLWDERKDQLRKASAHYAAVVEQNTPNMDVSSFAIAEDVDCQ</sequence>